<evidence type="ECO:0000313" key="1">
    <source>
        <dbReference type="EMBL" id="KRY79620.1"/>
    </source>
</evidence>
<dbReference type="EMBL" id="JYDR01000001">
    <property type="protein sequence ID" value="KRY79620.1"/>
    <property type="molecule type" value="Genomic_DNA"/>
</dbReference>
<reference evidence="1 2" key="1">
    <citation type="submission" date="2015-01" db="EMBL/GenBank/DDBJ databases">
        <title>Evolution of Trichinella species and genotypes.</title>
        <authorList>
            <person name="Korhonen P.K."/>
            <person name="Edoardo P."/>
            <person name="Giuseppe L.R."/>
            <person name="Gasser R.B."/>
        </authorList>
    </citation>
    <scope>NUCLEOTIDE SEQUENCE [LARGE SCALE GENOMIC DNA]</scope>
    <source>
        <strain evidence="1">ISS13</strain>
    </source>
</reference>
<evidence type="ECO:0000313" key="2">
    <source>
        <dbReference type="Proteomes" id="UP000054632"/>
    </source>
</evidence>
<comment type="caution">
    <text evidence="1">The sequence shown here is derived from an EMBL/GenBank/DDBJ whole genome shotgun (WGS) entry which is preliminary data.</text>
</comment>
<dbReference type="Proteomes" id="UP000054632">
    <property type="component" value="Unassembled WGS sequence"/>
</dbReference>
<accession>A0A0V1F0X6</accession>
<dbReference type="AlphaFoldDB" id="A0A0V1F0X6"/>
<organism evidence="1 2">
    <name type="scientific">Trichinella pseudospiralis</name>
    <name type="common">Parasitic roundworm</name>
    <dbReference type="NCBI Taxonomy" id="6337"/>
    <lineage>
        <taxon>Eukaryota</taxon>
        <taxon>Metazoa</taxon>
        <taxon>Ecdysozoa</taxon>
        <taxon>Nematoda</taxon>
        <taxon>Enoplea</taxon>
        <taxon>Dorylaimia</taxon>
        <taxon>Trichinellida</taxon>
        <taxon>Trichinellidae</taxon>
        <taxon>Trichinella</taxon>
    </lineage>
</organism>
<protein>
    <submittedName>
        <fullName evidence="1">Uncharacterized protein</fullName>
    </submittedName>
</protein>
<gene>
    <name evidence="1" type="ORF">T4A_8583</name>
</gene>
<proteinExistence type="predicted"/>
<sequence length="190" mass="21762">MSVVLRTASGIQCLGDVFKLPNQTPAMFVAGGKTKLKQVQLKEKLDKWNIKVNAQTAVSGLLCNERHPHHRNCLAEPTEEKELKNAGRFALHVSTTAEENLRKCKIVQWWRFHACALRMNPDYCTESITELEHGIEDFFWDVTGWLTYGSVKFTIDISDSFMKVNKKCQRRRYCDGTSLSSQMETSRMSL</sequence>
<name>A0A0V1F0X6_TRIPS</name>